<feature type="compositionally biased region" description="Basic and acidic residues" evidence="1">
    <location>
        <begin position="8"/>
        <end position="17"/>
    </location>
</feature>
<dbReference type="OrthoDB" id="4128754at2"/>
<gene>
    <name evidence="2" type="ORF">EHYA_03339</name>
</gene>
<dbReference type="InterPro" id="IPR031013">
    <property type="entry name" value="CGA_synth-rel"/>
</dbReference>
<evidence type="ECO:0008006" key="4">
    <source>
        <dbReference type="Google" id="ProtNLM"/>
    </source>
</evidence>
<dbReference type="Proteomes" id="UP000286931">
    <property type="component" value="Unassembled WGS sequence"/>
</dbReference>
<feature type="region of interest" description="Disordered" evidence="1">
    <location>
        <begin position="121"/>
        <end position="146"/>
    </location>
</feature>
<evidence type="ECO:0000313" key="2">
    <source>
        <dbReference type="EMBL" id="GCD95664.1"/>
    </source>
</evidence>
<evidence type="ECO:0000256" key="1">
    <source>
        <dbReference type="SAM" id="MobiDB-lite"/>
    </source>
</evidence>
<proteinExistence type="predicted"/>
<dbReference type="RefSeq" id="WP_126637767.1">
    <property type="nucleotide sequence ID" value="NZ_BIFH01000018.1"/>
</dbReference>
<dbReference type="AlphaFoldDB" id="A0A401YM26"/>
<feature type="region of interest" description="Disordered" evidence="1">
    <location>
        <begin position="1"/>
        <end position="31"/>
    </location>
</feature>
<sequence length="325" mass="34744">MAVLTPREGADARRTAAEDPGPGPAPPPAESARRILLVSRDEHLDSLLARRRIAAHLGDLRPVREAPDEPPPDVVLVCDDEDATGRLRASGVPVVHLTSGHRHPSDPPARVAGALHRVHRPGWLPDPVPGATEARPTGLLGPARSARRRQRGGTLLLLSAWGVPAAEADTFAAETLPALVRAALRRTGRCDVVCDTRLKPIRAALAGLGDAQRVRVSRAVDVDVDALHAEAEVFLAAPTLGAVGLARVRRAPLAFLPALGDAQRDLDARVRRLVPIPLVDDPEHDSVWESSDDAVPWDVLDPEPDDLRGAQRVARTLRQLALAPL</sequence>
<dbReference type="EMBL" id="BIFH01000018">
    <property type="protein sequence ID" value="GCD95664.1"/>
    <property type="molecule type" value="Genomic_DNA"/>
</dbReference>
<comment type="caution">
    <text evidence="2">The sequence shown here is derived from an EMBL/GenBank/DDBJ whole genome shotgun (WGS) entry which is preliminary data.</text>
</comment>
<name>A0A401YM26_9ACTN</name>
<reference evidence="2 3" key="1">
    <citation type="submission" date="2018-12" db="EMBL/GenBank/DDBJ databases">
        <title>Draft genome sequence of Embleya hyalina NBRC 13850T.</title>
        <authorList>
            <person name="Komaki H."/>
            <person name="Hosoyama A."/>
            <person name="Kimura A."/>
            <person name="Ichikawa N."/>
            <person name="Tamura T."/>
        </authorList>
    </citation>
    <scope>NUCLEOTIDE SEQUENCE [LARGE SCALE GENOMIC DNA]</scope>
    <source>
        <strain evidence="2 3">NBRC 13850</strain>
    </source>
</reference>
<protein>
    <recommendedName>
        <fullName evidence="4">CGA synthase-related protein</fullName>
    </recommendedName>
</protein>
<evidence type="ECO:0000313" key="3">
    <source>
        <dbReference type="Proteomes" id="UP000286931"/>
    </source>
</evidence>
<accession>A0A401YM26</accession>
<organism evidence="2 3">
    <name type="scientific">Embleya hyalina</name>
    <dbReference type="NCBI Taxonomy" id="516124"/>
    <lineage>
        <taxon>Bacteria</taxon>
        <taxon>Bacillati</taxon>
        <taxon>Actinomycetota</taxon>
        <taxon>Actinomycetes</taxon>
        <taxon>Kitasatosporales</taxon>
        <taxon>Streptomycetaceae</taxon>
        <taxon>Embleya</taxon>
    </lineage>
</organism>
<dbReference type="NCBIfam" id="TIGR04469">
    <property type="entry name" value="CGA_synth_rel"/>
    <property type="match status" value="1"/>
</dbReference>
<keyword evidence="3" id="KW-1185">Reference proteome</keyword>